<dbReference type="EMBL" id="JBCAWK010000003">
    <property type="protein sequence ID" value="KAK8864286.1"/>
    <property type="molecule type" value="Genomic_DNA"/>
</dbReference>
<accession>A0AAW0Z2F1</accession>
<feature type="compositionally biased region" description="Pro residues" evidence="1">
    <location>
        <begin position="285"/>
        <end position="307"/>
    </location>
</feature>
<name>A0AAW0Z2F1_9TREE</name>
<sequence length="366" mass="41011">MPPKYLNPHNNNHNKHAHPKRPYRSEPARSFIPSSAFIQAYEAQLVYGQPALAEEVISRDGRRGVGLIKYAGEVEEDVGGIGRGEIWADRHDVLHLVPSLPSSSSSRLSAKAPSPTPSSSSSWFDLPSDLEETFDISDAEELEKYEAQKKKKWIEALREARLKEREREDGEVTGTSVRREGDWDPNEEPTPQILQLITHTAHAILSSPNPSVLELRILTNHATDERFSFLRGRYKSAWERAKADFRKNMEEKRIAKEREKGLGVLGGYGSDSDEEEGTPGSPEGDTPPPPPADEDQLPPPPPPPPDLPSAGREEGDTLSPRFVTQAIENKMINGDGKTIDVDEEDKKRLRRLRAEEWKRKRAAAKE</sequence>
<comment type="caution">
    <text evidence="2">The sequence shown here is derived from an EMBL/GenBank/DDBJ whole genome shotgun (WGS) entry which is preliminary data.</text>
</comment>
<dbReference type="Proteomes" id="UP001388673">
    <property type="component" value="Unassembled WGS sequence"/>
</dbReference>
<gene>
    <name evidence="2" type="ORF">IAR55_001532</name>
</gene>
<dbReference type="KEGG" id="kne:92178791"/>
<feature type="region of interest" description="Disordered" evidence="1">
    <location>
        <begin position="164"/>
        <end position="187"/>
    </location>
</feature>
<feature type="region of interest" description="Disordered" evidence="1">
    <location>
        <begin position="257"/>
        <end position="322"/>
    </location>
</feature>
<dbReference type="RefSeq" id="XP_066804582.1">
    <property type="nucleotide sequence ID" value="XM_066944659.1"/>
</dbReference>
<feature type="compositionally biased region" description="Low complexity" evidence="1">
    <location>
        <begin position="1"/>
        <end position="11"/>
    </location>
</feature>
<organism evidence="2 3">
    <name type="scientific">Kwoniella newhampshirensis</name>
    <dbReference type="NCBI Taxonomy" id="1651941"/>
    <lineage>
        <taxon>Eukaryota</taxon>
        <taxon>Fungi</taxon>
        <taxon>Dikarya</taxon>
        <taxon>Basidiomycota</taxon>
        <taxon>Agaricomycotina</taxon>
        <taxon>Tremellomycetes</taxon>
        <taxon>Tremellales</taxon>
        <taxon>Cryptococcaceae</taxon>
        <taxon>Kwoniella</taxon>
    </lineage>
</organism>
<feature type="region of interest" description="Disordered" evidence="1">
    <location>
        <begin position="1"/>
        <end position="27"/>
    </location>
</feature>
<evidence type="ECO:0008006" key="4">
    <source>
        <dbReference type="Google" id="ProtNLM"/>
    </source>
</evidence>
<evidence type="ECO:0000313" key="3">
    <source>
        <dbReference type="Proteomes" id="UP001388673"/>
    </source>
</evidence>
<dbReference type="AlphaFoldDB" id="A0AAW0Z2F1"/>
<dbReference type="GeneID" id="92178791"/>
<keyword evidence="3" id="KW-1185">Reference proteome</keyword>
<reference evidence="2 3" key="1">
    <citation type="journal article" date="2024" name="bioRxiv">
        <title>Comparative genomics of Cryptococcus and Kwoniella reveals pathogenesis evolution and contrasting karyotype dynamics via intercentromeric recombination or chromosome fusion.</title>
        <authorList>
            <person name="Coelho M.A."/>
            <person name="David-Palma M."/>
            <person name="Shea T."/>
            <person name="Bowers K."/>
            <person name="McGinley-Smith S."/>
            <person name="Mohammad A.W."/>
            <person name="Gnirke A."/>
            <person name="Yurkov A.M."/>
            <person name="Nowrousian M."/>
            <person name="Sun S."/>
            <person name="Cuomo C.A."/>
            <person name="Heitman J."/>
        </authorList>
    </citation>
    <scope>NUCLEOTIDE SEQUENCE [LARGE SCALE GENOMIC DNA]</scope>
    <source>
        <strain evidence="2 3">CBS 13917</strain>
    </source>
</reference>
<feature type="compositionally biased region" description="Low complexity" evidence="1">
    <location>
        <begin position="100"/>
        <end position="122"/>
    </location>
</feature>
<feature type="region of interest" description="Disordered" evidence="1">
    <location>
        <begin position="100"/>
        <end position="124"/>
    </location>
</feature>
<proteinExistence type="predicted"/>
<feature type="compositionally biased region" description="Basic residues" evidence="1">
    <location>
        <begin position="12"/>
        <end position="22"/>
    </location>
</feature>
<evidence type="ECO:0000313" key="2">
    <source>
        <dbReference type="EMBL" id="KAK8864286.1"/>
    </source>
</evidence>
<protein>
    <recommendedName>
        <fullName evidence="4">SURP motif domain-containing protein</fullName>
    </recommendedName>
</protein>
<evidence type="ECO:0000256" key="1">
    <source>
        <dbReference type="SAM" id="MobiDB-lite"/>
    </source>
</evidence>